<feature type="compositionally biased region" description="Basic and acidic residues" evidence="1">
    <location>
        <begin position="127"/>
        <end position="136"/>
    </location>
</feature>
<comment type="caution">
    <text evidence="2">The sequence shown here is derived from an EMBL/GenBank/DDBJ whole genome shotgun (WGS) entry which is preliminary data.</text>
</comment>
<organism evidence="2 3">
    <name type="scientific">Drechslerella dactyloides</name>
    <name type="common">Nematode-trapping fungus</name>
    <name type="synonym">Arthrobotrys dactyloides</name>
    <dbReference type="NCBI Taxonomy" id="74499"/>
    <lineage>
        <taxon>Eukaryota</taxon>
        <taxon>Fungi</taxon>
        <taxon>Dikarya</taxon>
        <taxon>Ascomycota</taxon>
        <taxon>Pezizomycotina</taxon>
        <taxon>Orbiliomycetes</taxon>
        <taxon>Orbiliales</taxon>
        <taxon>Orbiliaceae</taxon>
        <taxon>Drechslerella</taxon>
    </lineage>
</organism>
<reference evidence="2" key="1">
    <citation type="submission" date="2023-01" db="EMBL/GenBank/DDBJ databases">
        <title>The chitinases involved in constricting ring structure development in the nematode-trapping fungus Drechslerella dactyloides.</title>
        <authorList>
            <person name="Wang R."/>
            <person name="Zhang L."/>
            <person name="Tang P."/>
            <person name="Li S."/>
            <person name="Liang L."/>
        </authorList>
    </citation>
    <scope>NUCLEOTIDE SEQUENCE</scope>
    <source>
        <strain evidence="2">YMF1.00031</strain>
    </source>
</reference>
<feature type="region of interest" description="Disordered" evidence="1">
    <location>
        <begin position="1"/>
        <end position="94"/>
    </location>
</feature>
<gene>
    <name evidence="2" type="ORF">Dda_9417</name>
</gene>
<evidence type="ECO:0000256" key="1">
    <source>
        <dbReference type="SAM" id="MobiDB-lite"/>
    </source>
</evidence>
<evidence type="ECO:0000313" key="2">
    <source>
        <dbReference type="EMBL" id="KAJ6255807.1"/>
    </source>
</evidence>
<protein>
    <submittedName>
        <fullName evidence="2">Uncharacterized protein</fullName>
    </submittedName>
</protein>
<dbReference type="EMBL" id="JAQGDS010000019">
    <property type="protein sequence ID" value="KAJ6255807.1"/>
    <property type="molecule type" value="Genomic_DNA"/>
</dbReference>
<sequence length="155" mass="16711">MGNGDNGEAGRLDVGQGRCEGTRAIEAARTDGKEGGGQEAGRSARKAKVGSPVHPAARARRRAKEQASWATTTGVSRPRGETRRKWGDDAEGTMEMEVEMEVKMEMEMEMGRASSANLRGGPACQHSCERRRDTRKTWPSGQAPDPPAHEHSATP</sequence>
<dbReference type="AlphaFoldDB" id="A0AAD6ISX2"/>
<accession>A0AAD6ISX2</accession>
<feature type="compositionally biased region" description="Basic and acidic residues" evidence="1">
    <location>
        <begin position="20"/>
        <end position="36"/>
    </location>
</feature>
<evidence type="ECO:0000313" key="3">
    <source>
        <dbReference type="Proteomes" id="UP001221413"/>
    </source>
</evidence>
<feature type="region of interest" description="Disordered" evidence="1">
    <location>
        <begin position="110"/>
        <end position="155"/>
    </location>
</feature>
<name>A0AAD6ISX2_DREDA</name>
<proteinExistence type="predicted"/>
<feature type="compositionally biased region" description="Basic and acidic residues" evidence="1">
    <location>
        <begin position="78"/>
        <end position="88"/>
    </location>
</feature>
<dbReference type="Proteomes" id="UP001221413">
    <property type="component" value="Unassembled WGS sequence"/>
</dbReference>
<keyword evidence="3" id="KW-1185">Reference proteome</keyword>